<dbReference type="GO" id="GO:0016788">
    <property type="term" value="F:hydrolase activity, acting on ester bonds"/>
    <property type="evidence" value="ECO:0007669"/>
    <property type="project" value="TreeGrafter"/>
</dbReference>
<dbReference type="Proteomes" id="UP000694388">
    <property type="component" value="Unplaced"/>
</dbReference>
<dbReference type="AlphaFoldDB" id="A0A8C4NHW3"/>
<keyword evidence="9" id="KW-1185">Reference proteome</keyword>
<protein>
    <submittedName>
        <fullName evidence="8">Chromosome 11 open reading frame 54</fullName>
    </submittedName>
</protein>
<dbReference type="Pfam" id="PF08925">
    <property type="entry name" value="DUF1907"/>
    <property type="match status" value="1"/>
</dbReference>
<dbReference type="GO" id="GO:0005634">
    <property type="term" value="C:nucleus"/>
    <property type="evidence" value="ECO:0007669"/>
    <property type="project" value="UniProtKB-SubCell"/>
</dbReference>
<dbReference type="GeneTree" id="ENSGT00390000017214"/>
<accession>A0A8C4NHW3</accession>
<dbReference type="PANTHER" id="PTHR13204">
    <property type="entry name" value="PTD012 PROTEIN"/>
    <property type="match status" value="1"/>
</dbReference>
<keyword evidence="6" id="KW-0539">Nucleus</keyword>
<dbReference type="OMA" id="YHIMPDF"/>
<evidence type="ECO:0000313" key="8">
    <source>
        <dbReference type="Ensembl" id="ENSEBUP00000004471.1"/>
    </source>
</evidence>
<keyword evidence="5" id="KW-0862">Zinc</keyword>
<keyword evidence="3" id="KW-0479">Metal-binding</keyword>
<evidence type="ECO:0000256" key="4">
    <source>
        <dbReference type="ARBA" id="ARBA00022801"/>
    </source>
</evidence>
<evidence type="ECO:0000256" key="2">
    <source>
        <dbReference type="ARBA" id="ARBA00011245"/>
    </source>
</evidence>
<keyword evidence="4" id="KW-0378">Hydrolase</keyword>
<evidence type="ECO:0000313" key="9">
    <source>
        <dbReference type="Proteomes" id="UP000694388"/>
    </source>
</evidence>
<reference evidence="8" key="2">
    <citation type="submission" date="2025-09" db="UniProtKB">
        <authorList>
            <consortium name="Ensembl"/>
        </authorList>
    </citation>
    <scope>IDENTIFICATION</scope>
</reference>
<sequence length="271" mass="29578">VSVVDCPDLQLAPFCLAAPGLCGNERIADVGGVPYLLPEPRKDKLYDLGDVLRLVGLPGGLVLGAGAASHAVLGTNAELMANIFTPPQGGKETVNNRSFSARWDGNHGCVLEPYNHTEFALLANLFISQGKQGKVLEVRARVRTGASNFISCLRLALFRNYGEKPVGLGGVFVMEEGEAKLHVMPHFSSRPLHSDECLNSWLKFITVPSPLSCLSVLVSHDPALSLRLEHTHCFGPHCLGGHYHCDVTPHRVHYHGYFIPARDIYRIDRPT</sequence>
<evidence type="ECO:0000256" key="6">
    <source>
        <dbReference type="ARBA" id="ARBA00023242"/>
    </source>
</evidence>
<reference evidence="8" key="1">
    <citation type="submission" date="2025-08" db="UniProtKB">
        <authorList>
            <consortium name="Ensembl"/>
        </authorList>
    </citation>
    <scope>IDENTIFICATION</scope>
</reference>
<dbReference type="CDD" id="cd17298">
    <property type="entry name" value="DUF1907"/>
    <property type="match status" value="1"/>
</dbReference>
<dbReference type="SUPFAM" id="SSF117856">
    <property type="entry name" value="AF0104/ALDC/Ptd012-like"/>
    <property type="match status" value="1"/>
</dbReference>
<dbReference type="SMART" id="SM01168">
    <property type="entry name" value="DUF1907"/>
    <property type="match status" value="1"/>
</dbReference>
<feature type="domain" description="DUF1907" evidence="7">
    <location>
        <begin position="1"/>
        <end position="267"/>
    </location>
</feature>
<evidence type="ECO:0000256" key="3">
    <source>
        <dbReference type="ARBA" id="ARBA00022723"/>
    </source>
</evidence>
<dbReference type="Ensembl" id="ENSEBUT00000004909.1">
    <property type="protein sequence ID" value="ENSEBUP00000004471.1"/>
    <property type="gene ID" value="ENSEBUG00000003132.1"/>
</dbReference>
<evidence type="ECO:0000256" key="1">
    <source>
        <dbReference type="ARBA" id="ARBA00004123"/>
    </source>
</evidence>
<evidence type="ECO:0000256" key="5">
    <source>
        <dbReference type="ARBA" id="ARBA00022833"/>
    </source>
</evidence>
<comment type="subunit">
    <text evidence="2">Monomer.</text>
</comment>
<organism evidence="8 9">
    <name type="scientific">Eptatretus burgeri</name>
    <name type="common">Inshore hagfish</name>
    <dbReference type="NCBI Taxonomy" id="7764"/>
    <lineage>
        <taxon>Eukaryota</taxon>
        <taxon>Metazoa</taxon>
        <taxon>Chordata</taxon>
        <taxon>Craniata</taxon>
        <taxon>Vertebrata</taxon>
        <taxon>Cyclostomata</taxon>
        <taxon>Myxini</taxon>
        <taxon>Myxiniformes</taxon>
        <taxon>Myxinidae</taxon>
        <taxon>Eptatretinae</taxon>
        <taxon>Eptatretus</taxon>
    </lineage>
</organism>
<dbReference type="GO" id="GO:0008270">
    <property type="term" value="F:zinc ion binding"/>
    <property type="evidence" value="ECO:0007669"/>
    <property type="project" value="TreeGrafter"/>
</dbReference>
<dbReference type="PANTHER" id="PTHR13204:SF1">
    <property type="entry name" value="ESTER HYDROLASE C11ORF54"/>
    <property type="match status" value="1"/>
</dbReference>
<evidence type="ECO:0000259" key="7">
    <source>
        <dbReference type="SMART" id="SM01168"/>
    </source>
</evidence>
<dbReference type="InterPro" id="IPR015021">
    <property type="entry name" value="C11orf54_DUF1907"/>
</dbReference>
<comment type="subcellular location">
    <subcellularLocation>
        <location evidence="1">Nucleus</location>
    </subcellularLocation>
</comment>
<proteinExistence type="predicted"/>
<name>A0A8C4NHW3_EPTBU</name>